<dbReference type="InterPro" id="IPR038740">
    <property type="entry name" value="BioF2-like_GNAT_dom"/>
</dbReference>
<sequence>MAQPLAALSRSPSHTEGYSFALAGGFAAVLQKRNGGSRQRKIQSKERKMREAGVLEYGTVRSLERGNAALDFFFEQKALRLAEQGQLNSFGAPGVTDFFRDLLDRSRHMSEPLLEMAELRVGGKICAVIGSAIHRKRVNVYFMTFARDELAPQSPGQVLTFRQIAECCERGMAAYDLGVGFEDFKTHWCDVIHELDDAYVPLTSRGKAAIAAIQLGRAATDQLRRNPFLWQRLKWLRAYLARHAVAGNR</sequence>
<dbReference type="Gene3D" id="3.40.630.30">
    <property type="match status" value="1"/>
</dbReference>
<dbReference type="Proteomes" id="UP001387293">
    <property type="component" value="Unassembled WGS sequence"/>
</dbReference>
<evidence type="ECO:0000313" key="2">
    <source>
        <dbReference type="EMBL" id="MEI9409367.1"/>
    </source>
</evidence>
<dbReference type="GO" id="GO:0016746">
    <property type="term" value="F:acyltransferase activity"/>
    <property type="evidence" value="ECO:0007669"/>
    <property type="project" value="UniProtKB-KW"/>
</dbReference>
<dbReference type="RefSeq" id="WP_337106331.1">
    <property type="nucleotide sequence ID" value="NZ_JAPYKS010000007.1"/>
</dbReference>
<evidence type="ECO:0000313" key="3">
    <source>
        <dbReference type="Proteomes" id="UP001387293"/>
    </source>
</evidence>
<reference evidence="2 3" key="1">
    <citation type="submission" date="2022-12" db="EMBL/GenBank/DDBJ databases">
        <authorList>
            <person name="Muema E."/>
        </authorList>
    </citation>
    <scope>NUCLEOTIDE SEQUENCE [LARGE SCALE GENOMIC DNA]</scope>
    <source>
        <strain evidence="3">1326</strain>
    </source>
</reference>
<keyword evidence="3" id="KW-1185">Reference proteome</keyword>
<dbReference type="EMBL" id="JAPYKS010000007">
    <property type="protein sequence ID" value="MEI9409367.1"/>
    <property type="molecule type" value="Genomic_DNA"/>
</dbReference>
<dbReference type="SUPFAM" id="SSF55729">
    <property type="entry name" value="Acyl-CoA N-acyltransferases (Nat)"/>
    <property type="match status" value="1"/>
</dbReference>
<comment type="caution">
    <text evidence="2">The sequence shown here is derived from an EMBL/GenBank/DDBJ whole genome shotgun (WGS) entry which is preliminary data.</text>
</comment>
<accession>A0ABU8KVB7</accession>
<dbReference type="Pfam" id="PF13480">
    <property type="entry name" value="Acetyltransf_6"/>
    <property type="match status" value="1"/>
</dbReference>
<name>A0ABU8KVB7_9HYPH</name>
<dbReference type="EC" id="2.3.1.-" evidence="2"/>
<proteinExistence type="predicted"/>
<keyword evidence="2" id="KW-0012">Acyltransferase</keyword>
<evidence type="ECO:0000259" key="1">
    <source>
        <dbReference type="Pfam" id="PF13480"/>
    </source>
</evidence>
<feature type="domain" description="BioF2-like acetyltransferase" evidence="1">
    <location>
        <begin position="37"/>
        <end position="185"/>
    </location>
</feature>
<organism evidence="2 3">
    <name type="scientific">Mesorhizobium salmacidum</name>
    <dbReference type="NCBI Taxonomy" id="3015171"/>
    <lineage>
        <taxon>Bacteria</taxon>
        <taxon>Pseudomonadati</taxon>
        <taxon>Pseudomonadota</taxon>
        <taxon>Alphaproteobacteria</taxon>
        <taxon>Hyphomicrobiales</taxon>
        <taxon>Phyllobacteriaceae</taxon>
        <taxon>Mesorhizobium</taxon>
    </lineage>
</organism>
<dbReference type="InterPro" id="IPR016181">
    <property type="entry name" value="Acyl_CoA_acyltransferase"/>
</dbReference>
<gene>
    <name evidence="2" type="ORF">O7A60_11385</name>
</gene>
<protein>
    <submittedName>
        <fullName evidence="2">GNAT family N-acetyltransferase</fullName>
        <ecNumber evidence="2">2.3.1.-</ecNumber>
    </submittedName>
</protein>
<keyword evidence="2" id="KW-0808">Transferase</keyword>